<protein>
    <submittedName>
        <fullName evidence="1">Uncharacterized protein</fullName>
    </submittedName>
</protein>
<accession>A0ABT4Y2U8</accession>
<dbReference type="RefSeq" id="WP_271470527.1">
    <property type="nucleotide sequence ID" value="NZ_JANEWF010000006.1"/>
</dbReference>
<evidence type="ECO:0000313" key="1">
    <source>
        <dbReference type="EMBL" id="MDA8483170.1"/>
    </source>
</evidence>
<reference evidence="1 2" key="1">
    <citation type="submission" date="2022-07" db="EMBL/GenBank/DDBJ databases">
        <title>Genome Analysis of Selected Gammaproteobacteria from Nigerian Food snails.</title>
        <authorList>
            <person name="Okafor A.C."/>
        </authorList>
    </citation>
    <scope>NUCLEOTIDE SEQUENCE [LARGE SCALE GENOMIC DNA]</scope>
    <source>
        <strain evidence="1 2">Awg 2</strain>
    </source>
</reference>
<dbReference type="Proteomes" id="UP001211689">
    <property type="component" value="Unassembled WGS sequence"/>
</dbReference>
<proteinExistence type="predicted"/>
<keyword evidence="2" id="KW-1185">Reference proteome</keyword>
<sequence length="150" mass="16740">MSPRPQDSWEQVCLAAGLDPQKRLTARQAVLGHADALDCSLYRPDENDLDAEEEDLGDARILFTGHFEAPAEWSAQERDDYFGDIEPSAFVTALIECQADPETRDFFLADAGDFVAVVTASGEVQMFYLYDCNEDDDGLHCVLVREDEDV</sequence>
<gene>
    <name evidence="1" type="ORF">NNO07_08810</name>
</gene>
<evidence type="ECO:0000313" key="2">
    <source>
        <dbReference type="Proteomes" id="UP001211689"/>
    </source>
</evidence>
<comment type="caution">
    <text evidence="1">The sequence shown here is derived from an EMBL/GenBank/DDBJ whole genome shotgun (WGS) entry which is preliminary data.</text>
</comment>
<organism evidence="1 2">
    <name type="scientific">Metapseudomonas resinovorans</name>
    <name type="common">Pseudomonas resinovorans</name>
    <dbReference type="NCBI Taxonomy" id="53412"/>
    <lineage>
        <taxon>Bacteria</taxon>
        <taxon>Pseudomonadati</taxon>
        <taxon>Pseudomonadota</taxon>
        <taxon>Gammaproteobacteria</taxon>
        <taxon>Pseudomonadales</taxon>
        <taxon>Pseudomonadaceae</taxon>
        <taxon>Metapseudomonas</taxon>
    </lineage>
</organism>
<name>A0ABT4Y2U8_METRE</name>
<dbReference type="EMBL" id="JANEWF010000006">
    <property type="protein sequence ID" value="MDA8483170.1"/>
    <property type="molecule type" value="Genomic_DNA"/>
</dbReference>